<evidence type="ECO:0000313" key="2">
    <source>
        <dbReference type="EMBL" id="SFS16158.1"/>
    </source>
</evidence>
<accession>A0A1I6MKM1</accession>
<reference evidence="2 3" key="1">
    <citation type="submission" date="2016-10" db="EMBL/GenBank/DDBJ databases">
        <authorList>
            <person name="de Groot N.N."/>
        </authorList>
    </citation>
    <scope>NUCLEOTIDE SEQUENCE [LARGE SCALE GENOMIC DNA]</scope>
    <source>
        <strain evidence="2 3">DSM 21001</strain>
    </source>
</reference>
<protein>
    <recommendedName>
        <fullName evidence="4">P pilus assembly protein, chaperone PapD</fullName>
    </recommendedName>
</protein>
<name>A0A1I6MKM1_9BACT</name>
<evidence type="ECO:0000256" key="1">
    <source>
        <dbReference type="SAM" id="SignalP"/>
    </source>
</evidence>
<dbReference type="AlphaFoldDB" id="A0A1I6MKM1"/>
<sequence length="240" mass="26892">MRHLFSLAFYFVILSGVSMPAQTVQPTIMEYGSRAEGRFAVTNNTNDPMTVVMEPRSFSIAPDGRGTFRGLDPGIRVELSTMSVRLQPLQTYWVFYKASAETYPAWFTIYSTFTGMRKGAALNVRFQLPHTVYLYQKEALTQGNVHVTAARYIVQKHRLLVDLENNGSALGRVQDVQLSGPHGEPAMMAGFPLLPGLHRHLEIPWESNEPPTTLKIRFEHFTLKPALDYAVEEAASAGNE</sequence>
<dbReference type="RefSeq" id="WP_089839831.1">
    <property type="nucleotide sequence ID" value="NZ_FOZL01000001.1"/>
</dbReference>
<dbReference type="STRING" id="474950.SAMN05421771_2859"/>
<dbReference type="EMBL" id="FOZL01000001">
    <property type="protein sequence ID" value="SFS16158.1"/>
    <property type="molecule type" value="Genomic_DNA"/>
</dbReference>
<proteinExistence type="predicted"/>
<evidence type="ECO:0000313" key="3">
    <source>
        <dbReference type="Proteomes" id="UP000199024"/>
    </source>
</evidence>
<feature type="signal peptide" evidence="1">
    <location>
        <begin position="1"/>
        <end position="21"/>
    </location>
</feature>
<dbReference type="Proteomes" id="UP000199024">
    <property type="component" value="Unassembled WGS sequence"/>
</dbReference>
<organism evidence="2 3">
    <name type="scientific">Granulicella pectinivorans</name>
    <dbReference type="NCBI Taxonomy" id="474950"/>
    <lineage>
        <taxon>Bacteria</taxon>
        <taxon>Pseudomonadati</taxon>
        <taxon>Acidobacteriota</taxon>
        <taxon>Terriglobia</taxon>
        <taxon>Terriglobales</taxon>
        <taxon>Acidobacteriaceae</taxon>
        <taxon>Granulicella</taxon>
    </lineage>
</organism>
<keyword evidence="1" id="KW-0732">Signal</keyword>
<evidence type="ECO:0008006" key="4">
    <source>
        <dbReference type="Google" id="ProtNLM"/>
    </source>
</evidence>
<gene>
    <name evidence="2" type="ORF">SAMN05421771_2859</name>
</gene>
<dbReference type="OrthoDB" id="112527at2"/>
<feature type="chain" id="PRO_5011699788" description="P pilus assembly protein, chaperone PapD" evidence="1">
    <location>
        <begin position="22"/>
        <end position="240"/>
    </location>
</feature>
<keyword evidence="3" id="KW-1185">Reference proteome</keyword>